<dbReference type="Pfam" id="PF13432">
    <property type="entry name" value="TPR_16"/>
    <property type="match status" value="1"/>
</dbReference>
<dbReference type="SMART" id="SM00028">
    <property type="entry name" value="TPR"/>
    <property type="match status" value="4"/>
</dbReference>
<dbReference type="PANTHER" id="PTHR34301">
    <property type="entry name" value="DNA-BINDING PROTEIN-RELATED"/>
    <property type="match status" value="1"/>
</dbReference>
<evidence type="ECO:0000313" key="4">
    <source>
        <dbReference type="EMBL" id="QKM71836.1"/>
    </source>
</evidence>
<protein>
    <submittedName>
        <fullName evidence="4">Cold-shock protein</fullName>
    </submittedName>
</protein>
<proteinExistence type="predicted"/>
<feature type="domain" description="Novel STAND NTPase 1" evidence="3">
    <location>
        <begin position="1140"/>
        <end position="1385"/>
    </location>
</feature>
<sequence>MGRCDFPGSSGCGLGYRAEVDLGLIQQWYPVGTDVVVYLAGGRSARGRLEAVGADSLVLVTDTGPTLLGANAIEQVGLPMGQSTAPAAAAPPAPPPPAPPPPPPPAPVPIVLSAAWNVLDGEFAMDPEQALPTAPAFALDPAFTLGYSEAKEIEGHLNRAKNRLDFATKIGEPSRAPGAIRDLAAAAADCDYPPAFHLAALLLLERVDTDAARRQAEAWMTEAASCGHRYAWDLAVLRLRNGRPREAIPALAEALLLGPADHSDDVLLRLLLALALREGDAPAAAAALAGAVEEGPEERRVATRAGLYLLSRFSPERAAPLEPLLAAPNPAPDELRRVLAALDPDAADRPLAPAPIPGPTPAAPQPHPAPQTYAAPQTFTSPQTYTAPVAPRVPEPRPVRKPAGEPEKPPAPGPKDPQLHVAAARNQLNQGNLDAALKIAQNALAGSPGHPELLEIAETARREKAARTPAAPASKRTSHSQQARGNRTAYARAQHADTKEKDWPKAEQLYRQALTEDPDNERARRSLAWGLHRFKRSAEALELLRDPNVVVQDTLPHQNMIITILSDTGKWAEAAGLLEDLLKREHPKQTRTGLLKRLIVLYRRLRDPERAKDAAQRLLHHGPRNPEFRSLWEEVEKAVRSGIWDKIDQLLVKSDWKPEQSGSISPILLLHLDHCEYAGVNPARVQEGTLSERDVQELDDLIRKLGAQRSADRAAYNLSAARILRDLNQSEDERFHKSLRGFGAAMGDLCTAERRHGDVSRTYYAEAVALGGWDDMGELKVKQFVLSYLDPDSPQPASRPAFDQCLLWVLEDQSLHRSLTFGLLSLMANSSDRVRREIVSRTFRVDHTKDVLFAQLCAYLGETRPSSAHDIYAELWQEALHKLRQELDTQRQSLQLPLNRSEPLGALAEDQQLLERARDLAPTTPLDIDRLKKVAITLADIHGYLEQPSYLEQERLESKIRTAVRELKGTIETSPTRLSLEYLVPLLTKLDRALAAHFEDVQRAAEPTDLEVTKVLSSYAPSAASTIHVQLSVKNLPRRSPAVDVVLRVLDNTDDYEPVPEPIPVAHSLRDEQTETCTLPLVVTGRAIAEQILTLHYRLEFTVRSDRRIVTEPRTLPLRLNDSQDWKKIDNPYAEGAPVEDKDMFYGRDPLLQILADSLEQADAKCVVIYGQKRVGKSSVLHHLKERLQPPVLAAQLSVGEIKMGKLTHASLLYKIANAFFRRLEDLEDAGLPGLELPRPVLTEFIGSGAPEIYFDDFMRDMRRRMQRSETYRDWRLVLLLDEFTILYGAVKRTDLPRDFMTLWKAMLERKLFSSVVVGNDLMPRFLKAFPNEFQVARQEQVTYLDQESAELLITEPIALENGESRYRGDSVERIVELTARNPYYIQLFCNRLVEHMNSERQSLIGPADVDNVAAALVSGDKPVDQGQFDNLLTPGDADVSELSEDVVLAVLKGSLSGHRRDLHLDGRKSRELPEGPRVIEDLLRRDVIVRESEDRYRIKVGLFAEWLWHRKA</sequence>
<feature type="region of interest" description="Disordered" evidence="2">
    <location>
        <begin position="461"/>
        <end position="505"/>
    </location>
</feature>
<dbReference type="SUPFAM" id="SSF52540">
    <property type="entry name" value="P-loop containing nucleoside triphosphate hydrolases"/>
    <property type="match status" value="1"/>
</dbReference>
<dbReference type="PROSITE" id="PS50005">
    <property type="entry name" value="TPR"/>
    <property type="match status" value="1"/>
</dbReference>
<dbReference type="InterPro" id="IPR027417">
    <property type="entry name" value="P-loop_NTPase"/>
</dbReference>
<dbReference type="SUPFAM" id="SSF48452">
    <property type="entry name" value="TPR-like"/>
    <property type="match status" value="1"/>
</dbReference>
<evidence type="ECO:0000259" key="3">
    <source>
        <dbReference type="Pfam" id="PF20703"/>
    </source>
</evidence>
<feature type="compositionally biased region" description="Basic and acidic residues" evidence="2">
    <location>
        <begin position="394"/>
        <end position="408"/>
    </location>
</feature>
<name>A0A7G3UNG6_STRT9</name>
<dbReference type="EMBL" id="CP029159">
    <property type="protein sequence ID" value="QKM71836.1"/>
    <property type="molecule type" value="Genomic_DNA"/>
</dbReference>
<feature type="region of interest" description="Disordered" evidence="2">
    <location>
        <begin position="82"/>
        <end position="106"/>
    </location>
</feature>
<dbReference type="Pfam" id="PF20703">
    <property type="entry name" value="nSTAND1"/>
    <property type="match status" value="1"/>
</dbReference>
<dbReference type="Gene3D" id="3.40.50.300">
    <property type="entry name" value="P-loop containing nucleotide triphosphate hydrolases"/>
    <property type="match status" value="1"/>
</dbReference>
<reference evidence="4 5" key="1">
    <citation type="journal article" date="2012" name="J. Bacteriol.">
        <title>Draft genome of Streptomyces tsukubaensis NRRL 18488, the producer of the clinically important immunosuppressant tacrolimus (FK506).</title>
        <authorList>
            <person name="Barreiro C."/>
            <person name="Prieto C."/>
            <person name="Sola-Landa A."/>
            <person name="Solera E."/>
            <person name="Martinez-Castro M."/>
            <person name="Perez-Redondo R."/>
            <person name="Garcia-Estrada C."/>
            <person name="Aparicio J.F."/>
            <person name="Fernandez-Martinez L.T."/>
            <person name="Santos-Aberturas J."/>
            <person name="Salehi-Najafabadi Z."/>
            <person name="Rodriguez-Garcia A."/>
            <person name="Tauch A."/>
            <person name="Martin J.F."/>
        </authorList>
    </citation>
    <scope>NUCLEOTIDE SEQUENCE [LARGE SCALE GENOMIC DNA]</scope>
    <source>
        <strain evidence="5">DSM 42081 / NBRC 108919 / NRRL 18488 / 9993</strain>
    </source>
</reference>
<dbReference type="InterPro" id="IPR049052">
    <property type="entry name" value="nSTAND1"/>
</dbReference>
<evidence type="ECO:0000313" key="5">
    <source>
        <dbReference type="Proteomes" id="UP000005940"/>
    </source>
</evidence>
<evidence type="ECO:0000256" key="2">
    <source>
        <dbReference type="SAM" id="MobiDB-lite"/>
    </source>
</evidence>
<feature type="compositionally biased region" description="Basic and acidic residues" evidence="2">
    <location>
        <begin position="494"/>
        <end position="505"/>
    </location>
</feature>
<keyword evidence="1" id="KW-0802">TPR repeat</keyword>
<evidence type="ECO:0000256" key="1">
    <source>
        <dbReference type="PROSITE-ProRule" id="PRU00339"/>
    </source>
</evidence>
<feature type="repeat" description="TPR" evidence="1">
    <location>
        <begin position="487"/>
        <end position="520"/>
    </location>
</feature>
<dbReference type="PANTHER" id="PTHR34301:SF8">
    <property type="entry name" value="ATPASE DOMAIN-CONTAINING PROTEIN"/>
    <property type="match status" value="1"/>
</dbReference>
<feature type="region of interest" description="Disordered" evidence="2">
    <location>
        <begin position="347"/>
        <end position="418"/>
    </location>
</feature>
<keyword evidence="5" id="KW-1185">Reference proteome</keyword>
<dbReference type="Proteomes" id="UP000005940">
    <property type="component" value="Chromosome"/>
</dbReference>
<dbReference type="InterPro" id="IPR011990">
    <property type="entry name" value="TPR-like_helical_dom_sf"/>
</dbReference>
<gene>
    <name evidence="4" type="ORF">STSU_023965</name>
</gene>
<accession>A0A7G3UNG6</accession>
<organism evidence="4 5">
    <name type="scientific">Streptomyces tsukubensis (strain DSM 42081 / NBRC 108919 / NRRL 18488 / 9993)</name>
    <dbReference type="NCBI Taxonomy" id="1114943"/>
    <lineage>
        <taxon>Bacteria</taxon>
        <taxon>Bacillati</taxon>
        <taxon>Actinomycetota</taxon>
        <taxon>Actinomycetes</taxon>
        <taxon>Kitasatosporales</taxon>
        <taxon>Streptomycetaceae</taxon>
        <taxon>Streptomyces</taxon>
    </lineage>
</organism>
<feature type="compositionally biased region" description="Pro residues" evidence="2">
    <location>
        <begin position="89"/>
        <end position="106"/>
    </location>
</feature>
<dbReference type="Gene3D" id="1.25.40.10">
    <property type="entry name" value="Tetratricopeptide repeat domain"/>
    <property type="match status" value="1"/>
</dbReference>
<dbReference type="InterPro" id="IPR019734">
    <property type="entry name" value="TPR_rpt"/>
</dbReference>
<feature type="compositionally biased region" description="Pro residues" evidence="2">
    <location>
        <begin position="352"/>
        <end position="369"/>
    </location>
</feature>